<dbReference type="InterPro" id="IPR032474">
    <property type="entry name" value="Argonaute_N"/>
</dbReference>
<dbReference type="SMART" id="SM00950">
    <property type="entry name" value="Piwi"/>
    <property type="match status" value="1"/>
</dbReference>
<feature type="compositionally biased region" description="Gly residues" evidence="2">
    <location>
        <begin position="1"/>
        <end position="67"/>
    </location>
</feature>
<dbReference type="EnsemblMetazoa" id="tetur09g03140.1">
    <property type="protein sequence ID" value="tetur09g03140.1"/>
    <property type="gene ID" value="tetur09g03140"/>
</dbReference>
<dbReference type="AlphaFoldDB" id="T1KDJ4"/>
<gene>
    <name evidence="5" type="primary">107362982</name>
</gene>
<dbReference type="PANTHER" id="PTHR22891">
    <property type="entry name" value="EUKARYOTIC TRANSLATION INITIATION FACTOR 2C"/>
    <property type="match status" value="1"/>
</dbReference>
<feature type="domain" description="PAZ" evidence="3">
    <location>
        <begin position="334"/>
        <end position="451"/>
    </location>
</feature>
<dbReference type="InterPro" id="IPR012337">
    <property type="entry name" value="RNaseH-like_sf"/>
</dbReference>
<evidence type="ECO:0000259" key="3">
    <source>
        <dbReference type="PROSITE" id="PS50821"/>
    </source>
</evidence>
<dbReference type="InterPro" id="IPR003100">
    <property type="entry name" value="PAZ_dom"/>
</dbReference>
<dbReference type="InterPro" id="IPR036085">
    <property type="entry name" value="PAZ_dom_sf"/>
</dbReference>
<dbReference type="Proteomes" id="UP000015104">
    <property type="component" value="Unassembled WGS sequence"/>
</dbReference>
<dbReference type="Pfam" id="PF02170">
    <property type="entry name" value="PAZ"/>
    <property type="match status" value="1"/>
</dbReference>
<dbReference type="SMART" id="SM00949">
    <property type="entry name" value="PAZ"/>
    <property type="match status" value="1"/>
</dbReference>
<reference evidence="5" key="2">
    <citation type="submission" date="2015-06" db="UniProtKB">
        <authorList>
            <consortium name="EnsemblMetazoa"/>
        </authorList>
    </citation>
    <scope>IDENTIFICATION</scope>
</reference>
<name>T1KDJ4_TETUR</name>
<feature type="domain" description="Piwi" evidence="4">
    <location>
        <begin position="625"/>
        <end position="931"/>
    </location>
</feature>
<dbReference type="Gene3D" id="3.40.50.2300">
    <property type="match status" value="1"/>
</dbReference>
<evidence type="ECO:0008006" key="7">
    <source>
        <dbReference type="Google" id="ProtNLM"/>
    </source>
</evidence>
<dbReference type="InterPro" id="IPR036397">
    <property type="entry name" value="RNaseH_sf"/>
</dbReference>
<evidence type="ECO:0000313" key="6">
    <source>
        <dbReference type="Proteomes" id="UP000015104"/>
    </source>
</evidence>
<dbReference type="SUPFAM" id="SSF53098">
    <property type="entry name" value="Ribonuclease H-like"/>
    <property type="match status" value="1"/>
</dbReference>
<dbReference type="STRING" id="32264.T1KDJ4"/>
<proteinExistence type="inferred from homology"/>
<dbReference type="CDD" id="cd02846">
    <property type="entry name" value="PAZ_argonaute_like"/>
    <property type="match status" value="1"/>
</dbReference>
<dbReference type="Pfam" id="PF02171">
    <property type="entry name" value="Piwi"/>
    <property type="match status" value="1"/>
</dbReference>
<comment type="similarity">
    <text evidence="1">Belongs to the argonaute family.</text>
</comment>
<dbReference type="OrthoDB" id="10252740at2759"/>
<dbReference type="EMBL" id="CAEY01002017">
    <property type="status" value="NOT_ANNOTATED_CDS"/>
    <property type="molecule type" value="Genomic_DNA"/>
</dbReference>
<evidence type="ECO:0000259" key="4">
    <source>
        <dbReference type="PROSITE" id="PS50822"/>
    </source>
</evidence>
<dbReference type="Pfam" id="PF16486">
    <property type="entry name" value="ArgoN"/>
    <property type="match status" value="1"/>
</dbReference>
<dbReference type="OMA" id="GQQMQHP"/>
<accession>T1KDJ4</accession>
<dbReference type="Gene3D" id="2.170.260.10">
    <property type="entry name" value="paz domain"/>
    <property type="match status" value="1"/>
</dbReference>
<dbReference type="eggNOG" id="KOG1041">
    <property type="taxonomic scope" value="Eukaryota"/>
</dbReference>
<dbReference type="PROSITE" id="PS50822">
    <property type="entry name" value="PIWI"/>
    <property type="match status" value="1"/>
</dbReference>
<organism evidence="5 6">
    <name type="scientific">Tetranychus urticae</name>
    <name type="common">Two-spotted spider mite</name>
    <dbReference type="NCBI Taxonomy" id="32264"/>
    <lineage>
        <taxon>Eukaryota</taxon>
        <taxon>Metazoa</taxon>
        <taxon>Ecdysozoa</taxon>
        <taxon>Arthropoda</taxon>
        <taxon>Chelicerata</taxon>
        <taxon>Arachnida</taxon>
        <taxon>Acari</taxon>
        <taxon>Acariformes</taxon>
        <taxon>Trombidiformes</taxon>
        <taxon>Prostigmata</taxon>
        <taxon>Eleutherengona</taxon>
        <taxon>Raphignathae</taxon>
        <taxon>Tetranychoidea</taxon>
        <taxon>Tetranychidae</taxon>
        <taxon>Tetranychus</taxon>
    </lineage>
</organism>
<evidence type="ECO:0000256" key="1">
    <source>
        <dbReference type="RuleBase" id="RU361178"/>
    </source>
</evidence>
<evidence type="ECO:0000313" key="5">
    <source>
        <dbReference type="EnsemblMetazoa" id="tetur09g03140.1"/>
    </source>
</evidence>
<dbReference type="InterPro" id="IPR003165">
    <property type="entry name" value="Piwi"/>
</dbReference>
<dbReference type="GO" id="GO:0034587">
    <property type="term" value="P:piRNA processing"/>
    <property type="evidence" value="ECO:0007669"/>
    <property type="project" value="UniProtKB-ARBA"/>
</dbReference>
<reference evidence="6" key="1">
    <citation type="submission" date="2011-08" db="EMBL/GenBank/DDBJ databases">
        <authorList>
            <person name="Rombauts S."/>
        </authorList>
    </citation>
    <scope>NUCLEOTIDE SEQUENCE</scope>
    <source>
        <strain evidence="6">London</strain>
    </source>
</reference>
<dbReference type="GO" id="GO:0003723">
    <property type="term" value="F:RNA binding"/>
    <property type="evidence" value="ECO:0007669"/>
    <property type="project" value="InterPro"/>
</dbReference>
<feature type="region of interest" description="Disordered" evidence="2">
    <location>
        <begin position="1"/>
        <end position="88"/>
    </location>
</feature>
<protein>
    <recommendedName>
        <fullName evidence="7">Piwi domain-containing protein</fullName>
    </recommendedName>
</protein>
<evidence type="ECO:0000256" key="2">
    <source>
        <dbReference type="SAM" id="MobiDB-lite"/>
    </source>
</evidence>
<dbReference type="HOGENOM" id="CLU_004544_4_3_1"/>
<dbReference type="PROSITE" id="PS50821">
    <property type="entry name" value="PAZ"/>
    <property type="match status" value="1"/>
</dbReference>
<dbReference type="Gene3D" id="3.30.420.10">
    <property type="entry name" value="Ribonuclease H-like superfamily/Ribonuclease H"/>
    <property type="match status" value="1"/>
</dbReference>
<sequence>MSSRGGGGYYRGDGPRGGGGYSRGGGGNPRGGSGGYSRGGGSGSARGGGSGYARGGGGEYVRGGQSRGRGDGYGRGRGRGGYGESRDIVDPKLISSDNIQWNYTASALNTIKPEFVPRKGHLSTNFARRIQLMTNHFAFKFSSDISIYHYDFSWLYHGSDPESKEKPTEKKLNRADCYRLFDAVLSHHSQFFQNPSSVGYDGSKNVYTPYKLKCTGSRLGVADVQLEDRRGTFSVAFKLANTIPLSSLDEYYAGRSSNFPKETIQALEVILKFPSRSDMISLGRYAMFPVDGDRQLLSSWMELALGHRKSLRLSEIGLTLVVDRAATAFRKSGSAIDFLNWVLNSDPRRQVDLSNFRPGTHQIEAIRRAFLCVKVVTDHLGFNRNYKIKGVTYNAANVETFHWKEGEVDETVSVAEYFQRKYGKTLRYPNLPCLRAGKCAMIPIELCEIVANQTPSSILTRLSPDEQAEMIKLTATPPNARFTCLLQAHEQIRQTINDTLEQFGLNIDIKPIGVTGFVLAAPKLIFDQNKMVTPRDGKWDLRECTFYKNKKFSKFGVLNFCASPEDGINFCKMFVTKACEMKMMAAPSQPVIKNWPPELRNEQEKVKSAAIAAMLKEMKDQGCAFALCFFPSDKSIYNLTKRVADVKLCFPTQGVASKNVRKCSPQLIANILAKVNKKLGGVNVILKQDDKPPLLKKKIMIIGADVTHPGEADELHSSVAASVSTYDKDHTMFYPSVRVQPKKNAVQSVTETIEDFQAMIQEHLQNFKESNGSLPSTILYLRDGVSEGQYSQIVTKEVNHLLRPYGQSDPYKPAVTAVIISKRIQTRTRPVNPNEGVGKHGNVPPGTTIDSIITHPSDFDYFQYGHEGIQGTSRPCHYYLVHDDNNLSTEEMSQVSFHLCHLFERCTRSTSAPAPVMHAHNLAYRARQWIVGGGEKQDLRGKSREERIRDETNIATRLNDLVKSIDTKFRKQSMFFV</sequence>
<dbReference type="KEGG" id="tut:107362982"/>
<keyword evidence="6" id="KW-1185">Reference proteome</keyword>
<dbReference type="SUPFAM" id="SSF101690">
    <property type="entry name" value="PAZ domain"/>
    <property type="match status" value="1"/>
</dbReference>